<keyword evidence="2" id="KW-1185">Reference proteome</keyword>
<comment type="caution">
    <text evidence="1">The sequence shown here is derived from an EMBL/GenBank/DDBJ whole genome shotgun (WGS) entry which is preliminary data.</text>
</comment>
<organism evidence="1 2">
    <name type="scientific">Cloacibacterium normanense</name>
    <dbReference type="NCBI Taxonomy" id="237258"/>
    <lineage>
        <taxon>Bacteria</taxon>
        <taxon>Pseudomonadati</taxon>
        <taxon>Bacteroidota</taxon>
        <taxon>Flavobacteriia</taxon>
        <taxon>Flavobacteriales</taxon>
        <taxon>Weeksellaceae</taxon>
    </lineage>
</organism>
<accession>A0A1E5UF88</accession>
<protein>
    <submittedName>
        <fullName evidence="1">Uncharacterized protein</fullName>
    </submittedName>
</protein>
<evidence type="ECO:0000313" key="1">
    <source>
        <dbReference type="EMBL" id="OEL11579.1"/>
    </source>
</evidence>
<name>A0A1E5UF88_9FLAO</name>
<dbReference type="Proteomes" id="UP000095601">
    <property type="component" value="Unassembled WGS sequence"/>
</dbReference>
<evidence type="ECO:0000313" key="2">
    <source>
        <dbReference type="Proteomes" id="UP000095601"/>
    </source>
</evidence>
<reference evidence="1 2" key="1">
    <citation type="submission" date="2016-09" db="EMBL/GenBank/DDBJ databases">
        <authorList>
            <person name="Capua I."/>
            <person name="De Benedictis P."/>
            <person name="Joannis T."/>
            <person name="Lombin L.H."/>
            <person name="Cattoli G."/>
        </authorList>
    </citation>
    <scope>NUCLEOTIDE SEQUENCE [LARGE SCALE GENOMIC DNA]</scope>
    <source>
        <strain evidence="1 2">NRS-1</strain>
    </source>
</reference>
<proteinExistence type="predicted"/>
<sequence>MINSLIFSKEIIIQFLLLQFLVNNNILMLHNEEMTKIS</sequence>
<dbReference type="AlphaFoldDB" id="A0A1E5UF88"/>
<gene>
    <name evidence="1" type="ORF">BHF72_1981</name>
</gene>
<dbReference type="EMBL" id="MKGI01000031">
    <property type="protein sequence ID" value="OEL11579.1"/>
    <property type="molecule type" value="Genomic_DNA"/>
</dbReference>